<dbReference type="FunFam" id="2.130.10.30:FF:000003">
    <property type="entry name" value="E3 ubiquitin-protein ligase HERC2 isoform X1"/>
    <property type="match status" value="1"/>
</dbReference>
<feature type="domain" description="DOC" evidence="15">
    <location>
        <begin position="1722"/>
        <end position="1912"/>
    </location>
</feature>
<feature type="active site" description="Glycyl thioester intermediate" evidence="10">
    <location>
        <position position="3682"/>
    </location>
</feature>
<dbReference type="Gene3D" id="3.10.120.10">
    <property type="entry name" value="Cytochrome b5-like heme/steroid binding domain"/>
    <property type="match status" value="1"/>
</dbReference>
<dbReference type="Gene3D" id="3.30.2410.10">
    <property type="entry name" value="Hect, E3 ligase catalytic domain"/>
    <property type="match status" value="1"/>
</dbReference>
<feature type="repeat" description="RCC1" evidence="11">
    <location>
        <begin position="1932"/>
        <end position="1983"/>
    </location>
</feature>
<comment type="caution">
    <text evidence="17">The sequence shown here is derived from an EMBL/GenBank/DDBJ whole genome shotgun (WGS) entry which is preliminary data.</text>
</comment>
<dbReference type="SMART" id="SM01117">
    <property type="entry name" value="Cyt-b5"/>
    <property type="match status" value="1"/>
</dbReference>
<feature type="domain" description="MIB/HERC2" evidence="16">
    <location>
        <begin position="929"/>
        <end position="1002"/>
    </location>
</feature>
<dbReference type="PROSITE" id="PS50012">
    <property type="entry name" value="RCC1_3"/>
    <property type="match status" value="14"/>
</dbReference>
<dbReference type="InterPro" id="IPR035983">
    <property type="entry name" value="Hect_E3_ubiquitin_ligase"/>
</dbReference>
<evidence type="ECO:0000256" key="10">
    <source>
        <dbReference type="PROSITE-ProRule" id="PRU00104"/>
    </source>
</evidence>
<reference evidence="17" key="1">
    <citation type="submission" date="2023-03" db="EMBL/GenBank/DDBJ databases">
        <title>Chromosome-level genomes of two armyworms, Mythimna separata and Mythimna loreyi, provide insights into the biosynthesis and reception of sex pheromones.</title>
        <authorList>
            <person name="Zhao H."/>
        </authorList>
    </citation>
    <scope>NUCLEOTIDE SEQUENCE</scope>
    <source>
        <strain evidence="17">BeijingLab</strain>
        <tissue evidence="17">Pupa</tissue>
    </source>
</reference>
<keyword evidence="18" id="KW-1185">Reference proteome</keyword>
<comment type="pathway">
    <text evidence="3">Protein modification; protein ubiquitination.</text>
</comment>
<dbReference type="InterPro" id="IPR037252">
    <property type="entry name" value="Mib_Herc2_sf"/>
</dbReference>
<evidence type="ECO:0000256" key="9">
    <source>
        <dbReference type="ARBA" id="ARBA00022786"/>
    </source>
</evidence>
<dbReference type="PROSITE" id="PS50030">
    <property type="entry name" value="UBA"/>
    <property type="match status" value="1"/>
</dbReference>
<feature type="domain" description="UBA" evidence="13">
    <location>
        <begin position="1515"/>
        <end position="1559"/>
    </location>
</feature>
<dbReference type="GO" id="GO:0009966">
    <property type="term" value="P:regulation of signal transduction"/>
    <property type="evidence" value="ECO:0007669"/>
    <property type="project" value="UniProtKB-ARBA"/>
</dbReference>
<dbReference type="Gene3D" id="3.30.2160.10">
    <property type="entry name" value="Hect, E3 ligase catalytic domain"/>
    <property type="match status" value="1"/>
</dbReference>
<dbReference type="Gene3D" id="3.90.1750.10">
    <property type="entry name" value="Hect, E3 ligase catalytic domains"/>
    <property type="match status" value="1"/>
</dbReference>
<dbReference type="InterPro" id="IPR021097">
    <property type="entry name" value="CPH_domain"/>
</dbReference>
<evidence type="ECO:0000256" key="5">
    <source>
        <dbReference type="ARBA" id="ARBA00022490"/>
    </source>
</evidence>
<evidence type="ECO:0000259" key="15">
    <source>
        <dbReference type="PROSITE" id="PS51284"/>
    </source>
</evidence>
<evidence type="ECO:0000256" key="3">
    <source>
        <dbReference type="ARBA" id="ARBA00004906"/>
    </source>
</evidence>
<evidence type="ECO:0000256" key="11">
    <source>
        <dbReference type="PROSITE-ProRule" id="PRU00235"/>
    </source>
</evidence>
<dbReference type="GO" id="GO:0016567">
    <property type="term" value="P:protein ubiquitination"/>
    <property type="evidence" value="ECO:0007669"/>
    <property type="project" value="InterPro"/>
</dbReference>
<dbReference type="Pfam" id="PF00173">
    <property type="entry name" value="Cyt-b5"/>
    <property type="match status" value="1"/>
</dbReference>
<dbReference type="PROSITE" id="PS51284">
    <property type="entry name" value="DOC"/>
    <property type="match status" value="1"/>
</dbReference>
<dbReference type="InterPro" id="IPR058923">
    <property type="entry name" value="RCC1-like_dom"/>
</dbReference>
<dbReference type="PRINTS" id="PR00633">
    <property type="entry name" value="RCCNDNSATION"/>
</dbReference>
<organism evidence="17 18">
    <name type="scientific">Mythimna separata</name>
    <name type="common">Oriental armyworm</name>
    <name type="synonym">Pseudaletia separata</name>
    <dbReference type="NCBI Taxonomy" id="271217"/>
    <lineage>
        <taxon>Eukaryota</taxon>
        <taxon>Metazoa</taxon>
        <taxon>Ecdysozoa</taxon>
        <taxon>Arthropoda</taxon>
        <taxon>Hexapoda</taxon>
        <taxon>Insecta</taxon>
        <taxon>Pterygota</taxon>
        <taxon>Neoptera</taxon>
        <taxon>Endopterygota</taxon>
        <taxon>Lepidoptera</taxon>
        <taxon>Glossata</taxon>
        <taxon>Ditrysia</taxon>
        <taxon>Noctuoidea</taxon>
        <taxon>Noctuidae</taxon>
        <taxon>Noctuinae</taxon>
        <taxon>Hadenini</taxon>
        <taxon>Mythimna</taxon>
    </lineage>
</organism>
<dbReference type="SUPFAM" id="SSF55856">
    <property type="entry name" value="Cytochrome b5-like heme/steroid binding domain"/>
    <property type="match status" value="1"/>
</dbReference>
<dbReference type="EMBL" id="JARGEI010000003">
    <property type="protein sequence ID" value="KAJ8734225.1"/>
    <property type="molecule type" value="Genomic_DNA"/>
</dbReference>
<dbReference type="Proteomes" id="UP001231518">
    <property type="component" value="Chromosome 5"/>
</dbReference>
<keyword evidence="6" id="KW-0597">Phosphoprotein</keyword>
<dbReference type="SUPFAM" id="SSF50985">
    <property type="entry name" value="RCC1/BLIP-II"/>
    <property type="match status" value="2"/>
</dbReference>
<dbReference type="InterPro" id="IPR010606">
    <property type="entry name" value="Mib_Herc2"/>
</dbReference>
<dbReference type="Pfam" id="PF06701">
    <property type="entry name" value="MIB_HERC2"/>
    <property type="match status" value="1"/>
</dbReference>
<keyword evidence="5" id="KW-0963">Cytoplasm</keyword>
<dbReference type="InterPro" id="IPR015940">
    <property type="entry name" value="UBA"/>
</dbReference>
<dbReference type="FunFam" id="3.30.2160.10:FF:000010">
    <property type="entry name" value="E3 ubiquitin-protein ligase HERC2 isoform X2"/>
    <property type="match status" value="1"/>
</dbReference>
<dbReference type="InterPro" id="IPR051625">
    <property type="entry name" value="Signaling_Regulatory_Domain"/>
</dbReference>
<accession>A0AAD7Z2J8</accession>
<comment type="catalytic activity">
    <reaction evidence="1">
        <text>S-ubiquitinyl-[E2 ubiquitin-conjugating enzyme]-L-cysteine + [acceptor protein]-L-lysine = [E2 ubiquitin-conjugating enzyme]-L-cysteine + N(6)-ubiquitinyl-[acceptor protein]-L-lysine.</text>
        <dbReference type="EC" id="2.3.2.26"/>
    </reaction>
</comment>
<dbReference type="Gene3D" id="2.30.30.40">
    <property type="entry name" value="SH3 Domains"/>
    <property type="match status" value="1"/>
</dbReference>
<feature type="repeat" description="RCC1" evidence="11">
    <location>
        <begin position="1984"/>
        <end position="2037"/>
    </location>
</feature>
<evidence type="ECO:0000256" key="1">
    <source>
        <dbReference type="ARBA" id="ARBA00000885"/>
    </source>
</evidence>
<comment type="subcellular location">
    <subcellularLocation>
        <location evidence="2">Cytoplasm</location>
    </subcellularLocation>
</comment>
<dbReference type="GO" id="GO:0005737">
    <property type="term" value="C:cytoplasm"/>
    <property type="evidence" value="ECO:0007669"/>
    <property type="project" value="UniProtKB-SubCell"/>
</dbReference>
<feature type="repeat" description="RCC1" evidence="11">
    <location>
        <begin position="3095"/>
        <end position="3146"/>
    </location>
</feature>
<dbReference type="Pfam" id="PF25390">
    <property type="entry name" value="WD40_RLD"/>
    <property type="match status" value="2"/>
</dbReference>
<dbReference type="InterPro" id="IPR000408">
    <property type="entry name" value="Reg_chr_condens"/>
</dbReference>
<gene>
    <name evidence="17" type="ORF">PYW07_014776</name>
</gene>
<dbReference type="PROSITE" id="PS51416">
    <property type="entry name" value="MIB_HERC2"/>
    <property type="match status" value="1"/>
</dbReference>
<evidence type="ECO:0000259" key="14">
    <source>
        <dbReference type="PROSITE" id="PS50237"/>
    </source>
</evidence>
<feature type="compositionally biased region" description="Low complexity" evidence="12">
    <location>
        <begin position="2424"/>
        <end position="2437"/>
    </location>
</feature>
<dbReference type="SMART" id="SM00119">
    <property type="entry name" value="HECTc"/>
    <property type="match status" value="1"/>
</dbReference>
<feature type="repeat" description="RCC1" evidence="11">
    <location>
        <begin position="2883"/>
        <end position="2934"/>
    </location>
</feature>
<keyword evidence="8" id="KW-0677">Repeat</keyword>
<feature type="repeat" description="RCC1" evidence="11">
    <location>
        <begin position="2989"/>
        <end position="3040"/>
    </location>
</feature>
<dbReference type="Pfam" id="PF11515">
    <property type="entry name" value="Cul7"/>
    <property type="match status" value="1"/>
</dbReference>
<evidence type="ECO:0000313" key="17">
    <source>
        <dbReference type="EMBL" id="KAJ8734225.1"/>
    </source>
</evidence>
<keyword evidence="9 10" id="KW-0833">Ubl conjugation pathway</keyword>
<dbReference type="PANTHER" id="PTHR22872:SF2">
    <property type="entry name" value="INHIBITOR OF BRUTON TYROSINE KINASE"/>
    <property type="match status" value="1"/>
</dbReference>
<feature type="repeat" description="RCC1" evidence="11">
    <location>
        <begin position="3041"/>
        <end position="3092"/>
    </location>
</feature>
<dbReference type="InterPro" id="IPR008979">
    <property type="entry name" value="Galactose-bd-like_sf"/>
</dbReference>
<keyword evidence="7" id="KW-0808">Transferase</keyword>
<dbReference type="FunFam" id="3.30.2410.10:FF:000006">
    <property type="entry name" value="probable E3 ubiquitin-protein ligase HERC1 isoform X2"/>
    <property type="match status" value="1"/>
</dbReference>
<feature type="repeat" description="RCC1" evidence="11">
    <location>
        <begin position="2248"/>
        <end position="2297"/>
    </location>
</feature>
<evidence type="ECO:0000256" key="8">
    <source>
        <dbReference type="ARBA" id="ARBA00022737"/>
    </source>
</evidence>
<dbReference type="Gene3D" id="2.130.10.30">
    <property type="entry name" value="Regulator of chromosome condensation 1/beta-lactamase-inhibitor protein II"/>
    <property type="match status" value="2"/>
</dbReference>
<dbReference type="InterPro" id="IPR036400">
    <property type="entry name" value="Cyt_B5-like_heme/steroid_sf"/>
</dbReference>
<feature type="repeat" description="RCC1" evidence="11">
    <location>
        <begin position="3147"/>
        <end position="3198"/>
    </location>
</feature>
<dbReference type="FunFam" id="2.30.30.40:FF:000074">
    <property type="entry name" value="E3 ubiquitin-protein ligase HERC2 isoform X1"/>
    <property type="match status" value="1"/>
</dbReference>
<dbReference type="InterPro" id="IPR000569">
    <property type="entry name" value="HECT_dom"/>
</dbReference>
<feature type="region of interest" description="Disordered" evidence="12">
    <location>
        <begin position="2398"/>
        <end position="2437"/>
    </location>
</feature>
<feature type="repeat" description="RCC1" evidence="11">
    <location>
        <begin position="2144"/>
        <end position="2195"/>
    </location>
</feature>
<dbReference type="SUPFAM" id="SSF63748">
    <property type="entry name" value="Tudor/PWWP/MBT"/>
    <property type="match status" value="1"/>
</dbReference>
<dbReference type="InterPro" id="IPR004939">
    <property type="entry name" value="APC_su10/DOC_dom"/>
</dbReference>
<feature type="region of interest" description="Disordered" evidence="12">
    <location>
        <begin position="3727"/>
        <end position="3759"/>
    </location>
</feature>
<dbReference type="Pfam" id="PF03256">
    <property type="entry name" value="ANAPC10"/>
    <property type="match status" value="1"/>
</dbReference>
<evidence type="ECO:0000256" key="6">
    <source>
        <dbReference type="ARBA" id="ARBA00022553"/>
    </source>
</evidence>
<dbReference type="SUPFAM" id="SSF159034">
    <property type="entry name" value="Mib/herc2 domain-like"/>
    <property type="match status" value="1"/>
</dbReference>
<feature type="repeat" description="RCC1" evidence="11">
    <location>
        <begin position="3199"/>
        <end position="3250"/>
    </location>
</feature>
<feature type="domain" description="HECT" evidence="14">
    <location>
        <begin position="3377"/>
        <end position="3714"/>
    </location>
</feature>
<evidence type="ECO:0000313" key="18">
    <source>
        <dbReference type="Proteomes" id="UP001231518"/>
    </source>
</evidence>
<dbReference type="SUPFAM" id="SSF49785">
    <property type="entry name" value="Galactose-binding domain-like"/>
    <property type="match status" value="1"/>
</dbReference>
<dbReference type="PROSITE" id="PS50237">
    <property type="entry name" value="HECT"/>
    <property type="match status" value="1"/>
</dbReference>
<feature type="repeat" description="RCC1" evidence="11">
    <location>
        <begin position="2935"/>
        <end position="2988"/>
    </location>
</feature>
<feature type="compositionally biased region" description="Basic and acidic residues" evidence="12">
    <location>
        <begin position="574"/>
        <end position="618"/>
    </location>
</feature>
<dbReference type="SMART" id="SM01337">
    <property type="entry name" value="APC10"/>
    <property type="match status" value="1"/>
</dbReference>
<proteinExistence type="predicted"/>
<feature type="repeat" description="RCC1" evidence="11">
    <location>
        <begin position="2196"/>
        <end position="2247"/>
    </location>
</feature>
<feature type="repeat" description="RCC1" evidence="11">
    <location>
        <begin position="2038"/>
        <end position="2089"/>
    </location>
</feature>
<evidence type="ECO:0000259" key="13">
    <source>
        <dbReference type="PROSITE" id="PS50030"/>
    </source>
</evidence>
<dbReference type="SUPFAM" id="SSF56204">
    <property type="entry name" value="Hect, E3 ligase catalytic domain"/>
    <property type="match status" value="1"/>
</dbReference>
<dbReference type="InterPro" id="IPR014722">
    <property type="entry name" value="Rib_uL2_dom2"/>
</dbReference>
<dbReference type="InterPro" id="IPR009091">
    <property type="entry name" value="RCC1/BLIP-II"/>
</dbReference>
<feature type="region of interest" description="Disordered" evidence="12">
    <location>
        <begin position="286"/>
        <end position="328"/>
    </location>
</feature>
<dbReference type="EC" id="2.3.2.26" evidence="4"/>
<name>A0AAD7Z2J8_MYTSE</name>
<dbReference type="GO" id="GO:0046872">
    <property type="term" value="F:metal ion binding"/>
    <property type="evidence" value="ECO:0007669"/>
    <property type="project" value="InterPro"/>
</dbReference>
<dbReference type="PANTHER" id="PTHR22872">
    <property type="entry name" value="BTK-BINDING PROTEIN-RELATED"/>
    <property type="match status" value="1"/>
</dbReference>
<dbReference type="Gene3D" id="2.60.120.260">
    <property type="entry name" value="Galactose-binding domain-like"/>
    <property type="match status" value="1"/>
</dbReference>
<dbReference type="InterPro" id="IPR001199">
    <property type="entry name" value="Cyt_B5-like_heme/steroid-bd"/>
</dbReference>
<dbReference type="GO" id="GO:0061630">
    <property type="term" value="F:ubiquitin protein ligase activity"/>
    <property type="evidence" value="ECO:0007669"/>
    <property type="project" value="UniProtKB-EC"/>
</dbReference>
<evidence type="ECO:0000256" key="12">
    <source>
        <dbReference type="SAM" id="MobiDB-lite"/>
    </source>
</evidence>
<sequence>MKITHACYDAAKSLPSAAKLDADLLGWPGLVFKKHQLKNSIIRKCDIQNHTKDGGSWVVIAGHVFDVENFECESASTVEMIRKLRGSDATAAMSVDPHAAYLSRVTEKCVGLYADQIYSYRCYESSASLSTHHILSTCAFNIAVGLTQCGTRLARSLPVQQAERDAAPHAAAVFLRGGLQCGTRLARSLPVQQAERDAAPHAAAVFLRGGLQCGTRLARSLPVQQAERDAAPHAAAVFLRGGLQCGTRLARSLPVQQAERDAAPHAAAVFLRGGLQVPQLTNPFDEEKAEARSGSSTGGNSPAGEAPQPTRTSRPPRPPPRVNVAQSSARAEALLHALAEPKLHDPLALHLWWACERREGCAPHFPPEHPLEELRRALLAALLFHAGLKEHALATAMAEMEKGEVKLSPAMSEIVKAVQQSKWTLMRTRQQLSRGYKEVCAAPLERARFLLHEVRAAMSPAVSALHSRPPSHRAPTAKKIFQKVMRAAKTPGFSKCFETTKDLRNRQNSLSKSMFKATSSLLQGDALLIKSSIAQASKTPEDAPSIVVEPSKGHNETPPAPIKDPLLRSKVTLKVKDKPLEKDLKSQNNDDMKNEGRGDRDKGDRDDVLDKDNDDKTPTNEMSISSINDITDNSILKESMESEKQVMLLADDLKTDLIMADEEKDDDNSERNKFVNAWVSRLACEEKDLYWLLEEVTQEQQSLTIAIIDFVMTEDPCDIDILRRALYCQVQRAEIRRNGYCMINSILNSSQTMSDSVKYAALAGLLGACMADAVPYIPLKPTIPLTHPLIGIESVIPYSKYMVLLERSKLMDFILIELKARVLEGEHTQALPLKMSANYGAHALLNRPSRARFLITLLSLLIEGCQGPELEQLINGGALSSCLTLLKQIGGDTSQLTSLICNGLKSKSDCLIIFEDERLGARARGASLSGPELASLMKIGTRVVRGKDWKWGDQDGVPGGEGRVIGELGEDGWVRVAWDAGGTNSYRMGKEGKYDLKLARSPSPPPSVDETVHGTAVVDTSIEWWPVSEVRAACTGAIRALCAGAGGALANVGTVARRNVAALQRRLLTLAHAHSTPPPTAFATHYHTALALLRASAQSLEMRISLCTDSWFELCYSIISAADKPISQDLIYLQIQSLWLLRRVLVEHTGPPEWRRTVGAQLLALIGRLWLETHSWDPAFKPNHQAIGNNAADEEEVDNRWRAPATASYTGSTCAALVQLVRQLHAASQWHTPLTTLLLDKLQLAAQTVTSDWHWWPHTSQDLTQTIKPTPPSLESCLIAGALGVVGGVEWRIRLGQKVAAGSPPRNAIVTQLSPRAKITLVHDDNTTTKTELSGIQSAEGDCLSLPLGGGESALRVCAALLGAGPQASPMHPHHLPAEIDVYGLRKQQMELLTLCAVRGLLTTRTRLRKVLMQPPDHAGNIDRGTTLGTEGTLLRRLLALATRPSPLAASHTPRELEAAALTIVQQLAAHVNGEDKEHETPPEMPIIDKSNVMQISMGPSTSTASLSRKDLNTWANSSQVQQVIEMGFSRHAVYGAIQALGGTSLPSVEALVVYLLELPQHGMDDSVFEVRPLSAKPEKKQIPYRWRSCFASEEEYAQYLSDVITPGMTVRCCKAVEPVALGDVGQVQKVERDIKQNVFLHVEWRGLGRVFGVRALHAEVVSGTPPFAVGDRVRVRAAVTQPRYKWGCIDHTSVGAVTSISSNGRDLTVDFPQQPGWTGQVSEMELVTDQSEWGESAGGTAVGWRGAVRAVRVSSCRPGAGARRLLDSQPHTYWQSSSGNGQHWIRVEMRSGVRVRRLGLGVGGGAHGPAALAVRAGATFDDAALAPLAAVPCAPAASVRDRPPAHLAQIQLLADCKQYYPCIEIGIKQNRNVNADCRVHGLYITGFRPNPLYTEVLQSMNFVAEDWMEKDNPTGAVSADNNPPALPSDCPKVYVWGLNDKDQLGGVKGSKVKIPVFSPSLSAYRPVHIAGGSKTLFIVSHDGKLFACGEGTNGRLGLGHSNNVSSPRANPYLAHVLVRRVAVHSGGKHALALTADGKVYSWGEGEDGKLGHGNRLTLEVPRLIETLAGERVVGIACGSAHSACVTARGHLYTWGMGEYGRLGHGDDMTQLYPKMVEAISSLRVVQVACGSRDAQTLALTACGKVFSWGDGDFGKLGRGGSDGCAVPMNIERLNTLGVIQVECGAQFSLALTRDGEVWTWGKGDYFRLGHGCDAHVRRPTLVEALRGRRVIHVAVGALHCLAVTSEHQVWAWGDNDHGQQGNGTTCVNRRPALVAGVEGVQRAAAGSSHSAAWSLRPAALQADAHSPHIAPLPFPTLKDPLGAQSLGLYSEEVVADEPQGPRASLAAAALGLEPPVAVQHALSLILLALHITQARNLLVEALRAHEASSAAVPVVTTIDTEDEDAEADARTGGGEAPADRATLPSGASSPLSGSISSRHSAVMSSSAVSVAAATMTVQQAEAPKLALDEFTSQLGESDARALVDLLKLAAAGRIPDSGNAVKIITDVLMALCASKPAVADMVVEVCVCELEEAAAGGGRAPPQPVTVDSPHPYADDTDISGVVKIPGASSLRVVFEQGCSTERRNDPLTVSDSTGRVLATRSGREPADWAQEIIVNGDELRWRFTSDGSVNGWGWRFTAHPMLPSHSVNDSGSDRYVLSCPSVELAWRLLDGPLLAAISNDHQLAPRLAQALAICAQMPTLSWRARVWCVRRLRGVVCGGSGVGQGACETSTGTPAALAQLPQLLHAQYDHEEPALRTGTHLLHTHYLKELAWLACGLRMDSRVCSGPESVRWSWFKRYCLCVRTADALIRRTPLPTPFLTDVRKRLADLGVYNSDETTSESLFLWEDNTKFTKQHDEQLLHWVNKRPEDWCGWWGGGSRGCAVYGWGHNHRGQLGGVEGAKVRTPTPCHALAALNPVQLVGGEQTLFAVTPDGKVYATGYGAGGRLGIGGIDSVSQPTLLASIQHVFITKVACNSGGKHCLALSADGDVYSWGEGEDGKLGHGNRVSYDRPKLITALSGLEVVAIACGGAHSACLTARGRIYTWGKGRYGRLGHGDSEDQLVPKMVDALSSYRVIDVACGSGDAQTLCITDDDNVWSWGDGDYGKLGRGGSEGCKLPMRIDCLKGLRVVKVECGSQFSVALCQCGSVYTWGKGDYHRLGHGSYEHVRRPMRVTGMQGKTIVSIATGSLHCVACTDNGEVYTWGDNDEGQLGDGTTLAAQRPRLLIALQGKRVTKVACGSAHTVALCVEAPRAPRAPPPPPLECHLLRDLAPQLICNRLVLLHQFSDLVCPNLPLLILDGPLDQLRTLLFYSVKEAAFRKAIMATMVRERQHGPVVELSRVAARRARRGGSGLAGPAGMRSVFGQMVARLPALTQDALALPHRVWKVKFVGESVDDCGGGYSESIAEMCEELQNGSLPLLMATPNGRGDAGASRDAFLLNPTANTPLHLNCFRFLGVLMGIAIRTGSPLSLSLAEGVWRQLAGQPLRPQDLAEVDKDFLPALLCIRDMTPNNKELQNLELPFSIPSAAGHEVPLSTRHKRVTPDNKDEYVQLALHYRLHEFDEQVRAVRDGMSRVIPAPLLALFNASELETLVCGSPDIPVHSLRASATYKGVEPNAPLVQWFWEVMEELSGSERALFLRFVWGRTRLPRAPQDPRQRDFVLQVLDKYQPPDHFLPESYTCFFLLKMPRYSCKSVLREKLRYAIHFCKSIDTDEYARVALSAAERVSSEESDSEADAAPAPVSNPPPLYSLTRAPTWL</sequence>
<dbReference type="Pfam" id="PF00415">
    <property type="entry name" value="RCC1"/>
    <property type="match status" value="3"/>
</dbReference>
<dbReference type="Pfam" id="PF00632">
    <property type="entry name" value="HECT"/>
    <property type="match status" value="1"/>
</dbReference>
<feature type="region of interest" description="Disordered" evidence="12">
    <location>
        <begin position="536"/>
        <end position="626"/>
    </location>
</feature>
<evidence type="ECO:0000256" key="2">
    <source>
        <dbReference type="ARBA" id="ARBA00004496"/>
    </source>
</evidence>
<protein>
    <recommendedName>
        <fullName evidence="4">HECT-type E3 ubiquitin transferase</fullName>
        <ecNumber evidence="4">2.3.2.26</ecNumber>
    </recommendedName>
</protein>
<evidence type="ECO:0000259" key="16">
    <source>
        <dbReference type="PROSITE" id="PS51416"/>
    </source>
</evidence>
<evidence type="ECO:0000256" key="7">
    <source>
        <dbReference type="ARBA" id="ARBA00022679"/>
    </source>
</evidence>
<dbReference type="Gene3D" id="2.30.30.30">
    <property type="match status" value="1"/>
</dbReference>
<dbReference type="CDD" id="cd00078">
    <property type="entry name" value="HECTc"/>
    <property type="match status" value="1"/>
</dbReference>
<evidence type="ECO:0000256" key="4">
    <source>
        <dbReference type="ARBA" id="ARBA00012485"/>
    </source>
</evidence>
<feature type="repeat" description="RCC1" evidence="11">
    <location>
        <begin position="2090"/>
        <end position="2141"/>
    </location>
</feature>